<proteinExistence type="predicted"/>
<dbReference type="PANTHER" id="PTHR34062">
    <property type="entry name" value="OXIDOREDUCTASE 21 KDA SUBUNIT, PUTATIVE (AFU_ORTHOLOGUE AFUA_4G04750)-RELATED"/>
    <property type="match status" value="1"/>
</dbReference>
<feature type="domain" description="NADH-ubiquinone oxidoreductase 21kDa subunit N-terminal" evidence="2">
    <location>
        <begin position="69"/>
        <end position="154"/>
    </location>
</feature>
<dbReference type="EMBL" id="JAQHRD010000004">
    <property type="protein sequence ID" value="KAJ6442290.1"/>
    <property type="molecule type" value="Genomic_DNA"/>
</dbReference>
<keyword evidence="1" id="KW-0472">Membrane</keyword>
<evidence type="ECO:0000313" key="4">
    <source>
        <dbReference type="EMBL" id="KAJ6442290.1"/>
    </source>
</evidence>
<dbReference type="InterPro" id="IPR024549">
    <property type="entry name" value="NADH-UbQ_OxRdtase_su21_C_fun"/>
</dbReference>
<keyword evidence="5" id="KW-1185">Reference proteome</keyword>
<gene>
    <name evidence="4" type="ORF">O9K51_05846</name>
</gene>
<comment type="caution">
    <text evidence="4">The sequence shown here is derived from an EMBL/GenBank/DDBJ whole genome shotgun (WGS) entry which is preliminary data.</text>
</comment>
<dbReference type="AlphaFoldDB" id="A0AB34FW69"/>
<feature type="transmembrane region" description="Helical" evidence="1">
    <location>
        <begin position="121"/>
        <end position="142"/>
    </location>
</feature>
<evidence type="ECO:0000259" key="3">
    <source>
        <dbReference type="Pfam" id="PF12853"/>
    </source>
</evidence>
<dbReference type="InterPro" id="IPR053229">
    <property type="entry name" value="NADH-Q_oxidrdct_subunit"/>
</dbReference>
<organism evidence="4 5">
    <name type="scientific">Purpureocillium lavendulum</name>
    <dbReference type="NCBI Taxonomy" id="1247861"/>
    <lineage>
        <taxon>Eukaryota</taxon>
        <taxon>Fungi</taxon>
        <taxon>Dikarya</taxon>
        <taxon>Ascomycota</taxon>
        <taxon>Pezizomycotina</taxon>
        <taxon>Sordariomycetes</taxon>
        <taxon>Hypocreomycetidae</taxon>
        <taxon>Hypocreales</taxon>
        <taxon>Ophiocordycipitaceae</taxon>
        <taxon>Purpureocillium</taxon>
    </lineage>
</organism>
<sequence length="238" mass="26384">MHVIRFDEAYHVTLNPEAPTAYSLNCIDNSTTKSIAKETALGDDSCTMADTTTKQSPQTYVGTSKVVQTDYPLIDNDPHFKRVVGYARTSDYVAGATAAAFAPAALYTLEKFAPSYVGKGGFAKAMRLAGFVGVAGGFLYFYQRSAMRFYGATENAREREMDMREMVSKVKAGQPLYGESRLSPYLQGVAARQSRYSALFFSTVPWFNFVNHDQHGVDTAKYYQQAERELEAERGTKA</sequence>
<feature type="transmembrane region" description="Helical" evidence="1">
    <location>
        <begin position="92"/>
        <end position="109"/>
    </location>
</feature>
<name>A0AB34FW69_9HYPO</name>
<accession>A0AB34FW69</accession>
<dbReference type="Proteomes" id="UP001163105">
    <property type="component" value="Unassembled WGS sequence"/>
</dbReference>
<evidence type="ECO:0000256" key="1">
    <source>
        <dbReference type="SAM" id="Phobius"/>
    </source>
</evidence>
<dbReference type="Pfam" id="PF12853">
    <property type="entry name" value="NADH_u_ox_C"/>
    <property type="match status" value="1"/>
</dbReference>
<keyword evidence="1" id="KW-0812">Transmembrane</keyword>
<keyword evidence="1" id="KW-1133">Transmembrane helix</keyword>
<evidence type="ECO:0000313" key="5">
    <source>
        <dbReference type="Proteomes" id="UP001163105"/>
    </source>
</evidence>
<reference evidence="4" key="1">
    <citation type="submission" date="2023-01" db="EMBL/GenBank/DDBJ databases">
        <title>The growth and conidiation of Purpureocillium lavendulum are regulated by nitrogen source and histone H3K14 acetylation.</title>
        <authorList>
            <person name="Tang P."/>
            <person name="Han J."/>
            <person name="Zhang C."/>
            <person name="Tang P."/>
            <person name="Qi F."/>
            <person name="Zhang K."/>
            <person name="Liang L."/>
        </authorList>
    </citation>
    <scope>NUCLEOTIDE SEQUENCE</scope>
    <source>
        <strain evidence="4">YMF1.00683</strain>
    </source>
</reference>
<protein>
    <submittedName>
        <fullName evidence="4">NADH-ubiquinone oxidoreductase 21 kDa subunit</fullName>
    </submittedName>
</protein>
<dbReference type="PANTHER" id="PTHR34062:SF1">
    <property type="entry name" value="NADH-UBIQUINONE OXIDOREDUCTASE 21KDA SUBUNIT N-TERMINAL DOMAIN-CONTAINING PROTEIN"/>
    <property type="match status" value="1"/>
</dbReference>
<dbReference type="Pfam" id="PF10785">
    <property type="entry name" value="NADH-u_ox-rdase"/>
    <property type="match status" value="1"/>
</dbReference>
<evidence type="ECO:0000259" key="2">
    <source>
        <dbReference type="Pfam" id="PF10785"/>
    </source>
</evidence>
<dbReference type="InterPro" id="IPR019721">
    <property type="entry name" value="NADH-UbQ_OxRdtase_su21_N"/>
</dbReference>
<feature type="domain" description="NADH-ubiquinone oxidoreductase 21kDa subunit C-terminal fungi" evidence="3">
    <location>
        <begin position="163"/>
        <end position="236"/>
    </location>
</feature>